<sequence>MSTIDLYKNNLYPWKIIGPKFTPYYTYLTPKQEEQGFTKPIDTSLIERVYGRLFKTAHFKSRAFVNLDDKQMVLALKGQEDDAYFHEHKLKAMRIKIRSNPELARLLNITGSYTLIHPDQALVGLLTQERNAVIPVENDDAMTPVELKRLFLALKELFFSDHKKLPPDGSSLNELKRAAVPYYDKIKSYGLPAIPYYVLQHPKSMPGYVARLYAADVYQKQLYEFKTALIYAQCRALLREYYNIPEDKYDFAIEQSLSTEWSLYDLLNRIYYAYENNLLEPEVLADVRSSKPDPELQFIETSGFMKDWQHMGNKELKMSVPQELWFETVGPPFTIDEISFPSCIHYAYFKTLQRMYPKFKADQLTELPMVKLPYLYKERAEKWMMETLLNAAEEELTDVLNRHPIVKIVLYGARNYNLKWIDPTDKVLGDKFTNIYNKAKNNVALDFRSGFVDSQNMTENMFFTEWFKYRIKQYNTDVALLGEWTAYYHNVVGIAAVRRASLAELNYLPDDNNLQWALIVNEYSTEFVGKSIFDAVARALELWEEARIDAESSQTTALIYENAQILYNVVQSQTDFNVFFNMLKTGRPDSSHVYDVFRIKALMDVNFKIIADRLKKPLKDVLKIK</sequence>
<evidence type="ECO:0000313" key="1">
    <source>
        <dbReference type="EMBL" id="AOC55211.1"/>
    </source>
</evidence>
<dbReference type="GO" id="GO:0016787">
    <property type="term" value="F:hydrolase activity"/>
    <property type="evidence" value="ECO:0007669"/>
    <property type="project" value="UniProtKB-KW"/>
</dbReference>
<dbReference type="OrthoDB" id="2598at10239"/>
<keyword evidence="2" id="KW-1185">Reference proteome</keyword>
<name>A0A1B2RW43_9VIRU</name>
<dbReference type="InterPro" id="IPR043657">
    <property type="entry name" value="DUF5876"/>
</dbReference>
<protein>
    <submittedName>
        <fullName evidence="1">Acetyl-coA hydrolase</fullName>
    </submittedName>
</protein>
<gene>
    <name evidence="1" type="ORF">LCDVSa127L</name>
</gene>
<dbReference type="Proteomes" id="UP000149121">
    <property type="component" value="Segment"/>
</dbReference>
<keyword evidence="1" id="KW-0378">Hydrolase</keyword>
<reference evidence="1 2" key="1">
    <citation type="journal article" date="2016" name="J. Virol.">
        <title>Concurrence of Iridovirus, Polyomavirus, and a Unique Member of a New Group of Fish Papillomaviruses in Lymphocystis Disease-Affected Gilthead Sea Bream.</title>
        <authorList>
            <person name="Lopez-Bueno A."/>
            <person name="Mavian C."/>
            <person name="Labella A.M."/>
            <person name="Castro D."/>
            <person name="Borrego J.J."/>
            <person name="Alcami A."/>
            <person name="Alejo A."/>
        </authorList>
    </citation>
    <scope>NUCLEOTIDE SEQUENCE [LARGE SCALE GENOMIC DNA]</scope>
    <source>
        <strain evidence="1">SA9</strain>
    </source>
</reference>
<organism evidence="1 2">
    <name type="scientific">Lymphocystis disease virus 3</name>
    <dbReference type="NCBI Taxonomy" id="2560566"/>
    <lineage>
        <taxon>Viruses</taxon>
        <taxon>Varidnaviria</taxon>
        <taxon>Bamfordvirae</taxon>
        <taxon>Nucleocytoviricota</taxon>
        <taxon>Megaviricetes</taxon>
        <taxon>Pimascovirales</taxon>
        <taxon>Pimascovirales incertae sedis</taxon>
        <taxon>Iridoviridae</taxon>
        <taxon>Alphairidovirinae</taxon>
        <taxon>Lymphocystivirus</taxon>
        <taxon>Lymphocystivirus sparus1</taxon>
    </lineage>
</organism>
<dbReference type="EMBL" id="KX643370">
    <property type="protein sequence ID" value="AOC55211.1"/>
    <property type="molecule type" value="Genomic_DNA"/>
</dbReference>
<evidence type="ECO:0000313" key="2">
    <source>
        <dbReference type="Proteomes" id="UP000149121"/>
    </source>
</evidence>
<dbReference type="KEGG" id="vg:30902703"/>
<dbReference type="Pfam" id="PF19204">
    <property type="entry name" value="DUF5876"/>
    <property type="match status" value="1"/>
</dbReference>
<accession>A0A1B2RW43</accession>
<proteinExistence type="predicted"/>